<evidence type="ECO:0000256" key="5">
    <source>
        <dbReference type="ARBA" id="ARBA00022833"/>
    </source>
</evidence>
<dbReference type="InterPro" id="IPR000953">
    <property type="entry name" value="Chromo/chromo_shadow_dom"/>
</dbReference>
<evidence type="ECO:0000256" key="6">
    <source>
        <dbReference type="ARBA" id="ARBA00022840"/>
    </source>
</evidence>
<evidence type="ECO:0000313" key="14">
    <source>
        <dbReference type="EMBL" id="CAA0815058.1"/>
    </source>
</evidence>
<dbReference type="OrthoDB" id="897068at2759"/>
<dbReference type="InterPro" id="IPR000330">
    <property type="entry name" value="SNF2_N"/>
</dbReference>
<dbReference type="Gene3D" id="3.40.50.300">
    <property type="entry name" value="P-loop containing nucleotide triphosphate hydrolases"/>
    <property type="match status" value="1"/>
</dbReference>
<evidence type="ECO:0000259" key="12">
    <source>
        <dbReference type="PROSITE" id="PS50016"/>
    </source>
</evidence>
<dbReference type="PROSITE" id="PS51192">
    <property type="entry name" value="HELICASE_ATP_BIND_1"/>
    <property type="match status" value="1"/>
</dbReference>
<dbReference type="Proteomes" id="UP001153555">
    <property type="component" value="Unassembled WGS sequence"/>
</dbReference>
<comment type="caution">
    <text evidence="14">The sequence shown here is derived from an EMBL/GenBank/DDBJ whole genome shotgun (WGS) entry which is preliminary data.</text>
</comment>
<dbReference type="InterPro" id="IPR013083">
    <property type="entry name" value="Znf_RING/FYVE/PHD"/>
</dbReference>
<feature type="region of interest" description="Disordered" evidence="10">
    <location>
        <begin position="999"/>
        <end position="1029"/>
    </location>
</feature>
<dbReference type="GO" id="GO:0004386">
    <property type="term" value="F:helicase activity"/>
    <property type="evidence" value="ECO:0007669"/>
    <property type="project" value="UniProtKB-KW"/>
</dbReference>
<keyword evidence="5" id="KW-0862">Zinc</keyword>
<dbReference type="PANTHER" id="PTHR45623:SF13">
    <property type="entry name" value="HELICASE PROTEIN MOM1"/>
    <property type="match status" value="1"/>
</dbReference>
<feature type="domain" description="Helicase ATP-binding" evidence="13">
    <location>
        <begin position="436"/>
        <end position="599"/>
    </location>
</feature>
<dbReference type="InterPro" id="IPR001965">
    <property type="entry name" value="Znf_PHD"/>
</dbReference>
<dbReference type="PROSITE" id="PS50016">
    <property type="entry name" value="ZF_PHD_2"/>
    <property type="match status" value="1"/>
</dbReference>
<sequence>MSENLKISKKIALRMSEKDKGNLSSNHTGPELSAMEKTMESEKAEAYQDSVSVRRRKLTGRAFKSLLKRKLNDDNVRDVNVLENSRACSVARELSDISERAQSNCTVVTLQGLLNILLSVKIAFFLAPVLYALKKKGYNSREKELCTCYDTAHKDLYCSSNCKDGVDQGAVVTLKSAERCQCGNPLKKIHSDLQKKDYGTVCAMCSNDGELLCCEGKDCKRRYHLSCVGVWLPDDLPGVRHCPKCIIKKLEHGVYSVSEGIESIWGVREVEMSNTKETRQRQYLVKYQGLAHIYNHWVPEEQLLLENQSLLSTFITEDKITCWSLDWTVPHRLLWKRPISSKMHAPSSADIPESYEWLVKWHGLDYDHATWELDSSYFLNCSLGQCLMKEYENRLGKAKSEIDQSQKGSFVELLELPDNRLSVNDNFVLENVNKVRESWYKCRNTVVFDDKDRVKTLVFFIKSLLESCHPFLIVATSDSSSQWETEFARLAPSVSVVVYNGNIDTRKGIRASEFYEEGGRVMLQVLVCSPEAVVEDLEMLSCIRWHSIIIDEYGHSRISTDLEQIKILTTDIWILLLSSQIVDTTSEYLHILSLIDSEHEYNKLRGLRSRNNKNLAKLKERLSRFIAYGNTSKLSKFLEYWVPVHLSSHQVEQYCSTLVSNSMLLRASSRNDKVGAFKDILLTVKKCCDHPYLVSSSIQEQMIAEGHSADKILDVGIKASGKLQLLDMMLAQVKALELKALVLFQSVGLGKSSTGYILNDFLAEKFCQTSYECIFAGVSPRSKKAAVDRFNKKENGKFILLLENRACCSTIKLASLDLVVLYNSDWNPANDYKALQKISIDLDVSQIKVFRLYSSCTVEERALVLAKKNLKDLDIDLQTVSRTNGDSLLMWGASYLFRKLDDYHAERTSSSNDISGPSLLNEIAEEFQSILSGCGEISQRTPVISKVKLDVSSYSANGSLLGEAKVELKDEEPHVFWTTLFCKITPQQKHILGHCQRSRKRAHHLENDNTGNKRRNEYTGNKRRNESVADVCRASTPVITHERQVIQVGGPEGDSRDDMAGRSPLSPLADRCGAEERNSLSDEQKSIHGLLLEETKKLCQILKLPGDVTHTLRRFLEYIISNDHIWGDSPEIMQAFQVSLLWVVASIAKQEVNMTDSINLAKTLLNYQCTEEQVYSVYTKMLHLKWMYLQCMNLNDGHLLAGEGPNDGKFSISKGISSSLPIGSQDVKTEIQEFSTHEEHCEGQFLSQQKLMDVINEIHRRCNKRMKKLVQKQKQEAEELLRNREVKRLKLETDHQLALALINSMCADGSERKVKLKALDRKYAKEMEENKLVEDMQLKDLEARHLSAQVQEREKAAHWISSVKINCSGKLGMFSTLRTPAEEGEANANQPKLIGKAICADLLTSEQKLLDETAPAELNKQVQSKVLEDQSHRSLFAELQDQVPRTVEDINTSQFEVGPVENINSAQAIENSVQPTNVSTNVVSSTRQSTAVEIEKQSFVSERNISQNYEGANTNMMLQDQNTNSKLQDQYAPTPAVEDHKPLPAEGIYLDARTIENQMQLNHVSPAGNQSTTIGAESQSYVSEENSSRITKGAETEILPHECSRTGQNLEKNFQQAISELETAREKEMQEVTGQVHKTAYSFKPCSRVSPVVSTPWYLTRSCIDYHSHIHQWDLTLCPWITTLNLLDRLPIIM</sequence>
<keyword evidence="7" id="KW-0539">Nucleus</keyword>
<dbReference type="GO" id="GO:0042393">
    <property type="term" value="F:histone binding"/>
    <property type="evidence" value="ECO:0007669"/>
    <property type="project" value="TreeGrafter"/>
</dbReference>
<feature type="domain" description="PHD-type" evidence="12">
    <location>
        <begin position="199"/>
        <end position="248"/>
    </location>
</feature>
<evidence type="ECO:0000256" key="1">
    <source>
        <dbReference type="ARBA" id="ARBA00004123"/>
    </source>
</evidence>
<keyword evidence="2" id="KW-0479">Metal-binding</keyword>
<dbReference type="InterPro" id="IPR014001">
    <property type="entry name" value="Helicase_ATP-bd"/>
</dbReference>
<proteinExistence type="predicted"/>
<name>A0A9N7MVB0_STRHE</name>
<dbReference type="InterPro" id="IPR019787">
    <property type="entry name" value="Znf_PHD-finger"/>
</dbReference>
<dbReference type="Gene3D" id="3.30.40.10">
    <property type="entry name" value="Zinc/RING finger domain, C3HC4 (zinc finger)"/>
    <property type="match status" value="1"/>
</dbReference>
<dbReference type="GO" id="GO:0005634">
    <property type="term" value="C:nucleus"/>
    <property type="evidence" value="ECO:0007669"/>
    <property type="project" value="UniProtKB-SubCell"/>
</dbReference>
<dbReference type="InterPro" id="IPR011011">
    <property type="entry name" value="Znf_FYVE_PHD"/>
</dbReference>
<dbReference type="Pfam" id="PF25029">
    <property type="entry name" value="MOM1"/>
    <property type="match status" value="1"/>
</dbReference>
<evidence type="ECO:0000256" key="4">
    <source>
        <dbReference type="ARBA" id="ARBA00022771"/>
    </source>
</evidence>
<dbReference type="Pfam" id="PF00176">
    <property type="entry name" value="SNF2-rel_dom"/>
    <property type="match status" value="1"/>
</dbReference>
<dbReference type="InterPro" id="IPR056882">
    <property type="entry name" value="MOM1_dom"/>
</dbReference>
<gene>
    <name evidence="14" type="ORF">SHERM_15210</name>
</gene>
<evidence type="ECO:0000259" key="13">
    <source>
        <dbReference type="PROSITE" id="PS51192"/>
    </source>
</evidence>
<dbReference type="Gene3D" id="3.40.50.10810">
    <property type="entry name" value="Tandem AAA-ATPase domain"/>
    <property type="match status" value="1"/>
</dbReference>
<reference evidence="14" key="1">
    <citation type="submission" date="2019-12" db="EMBL/GenBank/DDBJ databases">
        <authorList>
            <person name="Scholes J."/>
        </authorList>
    </citation>
    <scope>NUCLEOTIDE SEQUENCE</scope>
</reference>
<keyword evidence="3" id="KW-0547">Nucleotide-binding</keyword>
<dbReference type="InterPro" id="IPR016197">
    <property type="entry name" value="Chromo-like_dom_sf"/>
</dbReference>
<dbReference type="GO" id="GO:0016887">
    <property type="term" value="F:ATP hydrolysis activity"/>
    <property type="evidence" value="ECO:0007669"/>
    <property type="project" value="TreeGrafter"/>
</dbReference>
<feature type="region of interest" description="Disordered" evidence="10">
    <location>
        <begin position="1047"/>
        <end position="1080"/>
    </location>
</feature>
<evidence type="ECO:0000256" key="9">
    <source>
        <dbReference type="SAM" id="Coils"/>
    </source>
</evidence>
<keyword evidence="6" id="KW-0067">ATP-binding</keyword>
<dbReference type="Gene3D" id="2.40.50.40">
    <property type="match status" value="2"/>
</dbReference>
<evidence type="ECO:0000256" key="7">
    <source>
        <dbReference type="ARBA" id="ARBA00023242"/>
    </source>
</evidence>
<evidence type="ECO:0000256" key="8">
    <source>
        <dbReference type="PROSITE-ProRule" id="PRU00146"/>
    </source>
</evidence>
<dbReference type="EMBL" id="CACSLK010012233">
    <property type="protein sequence ID" value="CAA0815058.1"/>
    <property type="molecule type" value="Genomic_DNA"/>
</dbReference>
<evidence type="ECO:0000256" key="10">
    <source>
        <dbReference type="SAM" id="MobiDB-lite"/>
    </source>
</evidence>
<dbReference type="InterPro" id="IPR038718">
    <property type="entry name" value="SNF2-like_sf"/>
</dbReference>
<keyword evidence="15" id="KW-1185">Reference proteome</keyword>
<evidence type="ECO:0000259" key="11">
    <source>
        <dbReference type="PROSITE" id="PS50013"/>
    </source>
</evidence>
<dbReference type="GO" id="GO:0140658">
    <property type="term" value="F:ATP-dependent chromatin remodeler activity"/>
    <property type="evidence" value="ECO:0007669"/>
    <property type="project" value="TreeGrafter"/>
</dbReference>
<protein>
    <submittedName>
        <fullName evidence="14">Helicase protein MOM1</fullName>
    </submittedName>
</protein>
<keyword evidence="4 8" id="KW-0863">Zinc-finger</keyword>
<feature type="domain" description="Chromo" evidence="11">
    <location>
        <begin position="328"/>
        <end position="403"/>
    </location>
</feature>
<dbReference type="GO" id="GO:0008270">
    <property type="term" value="F:zinc ion binding"/>
    <property type="evidence" value="ECO:0007669"/>
    <property type="project" value="UniProtKB-KW"/>
</dbReference>
<keyword evidence="14" id="KW-0347">Helicase</keyword>
<feature type="coiled-coil region" evidence="9">
    <location>
        <begin position="1263"/>
        <end position="1344"/>
    </location>
</feature>
<accession>A0A9N7MVB0</accession>
<dbReference type="SMART" id="SM00249">
    <property type="entry name" value="PHD"/>
    <property type="match status" value="1"/>
</dbReference>
<keyword evidence="14" id="KW-0378">Hydrolase</keyword>
<evidence type="ECO:0000313" key="15">
    <source>
        <dbReference type="Proteomes" id="UP001153555"/>
    </source>
</evidence>
<dbReference type="SMART" id="SM00298">
    <property type="entry name" value="CHROMO"/>
    <property type="match status" value="2"/>
</dbReference>
<dbReference type="InterPro" id="IPR027417">
    <property type="entry name" value="P-loop_NTPase"/>
</dbReference>
<comment type="subcellular location">
    <subcellularLocation>
        <location evidence="1">Nucleus</location>
    </subcellularLocation>
</comment>
<dbReference type="PROSITE" id="PS50013">
    <property type="entry name" value="CHROMO_2"/>
    <property type="match status" value="1"/>
</dbReference>
<evidence type="ECO:0000256" key="3">
    <source>
        <dbReference type="ARBA" id="ARBA00022741"/>
    </source>
</evidence>
<dbReference type="GO" id="GO:0003677">
    <property type="term" value="F:DNA binding"/>
    <property type="evidence" value="ECO:0007669"/>
    <property type="project" value="TreeGrafter"/>
</dbReference>
<keyword evidence="9" id="KW-0175">Coiled coil</keyword>
<dbReference type="SUPFAM" id="SSF57903">
    <property type="entry name" value="FYVE/PHD zinc finger"/>
    <property type="match status" value="1"/>
</dbReference>
<organism evidence="14 15">
    <name type="scientific">Striga hermonthica</name>
    <name type="common">Purple witchweed</name>
    <name type="synonym">Buchnera hermonthica</name>
    <dbReference type="NCBI Taxonomy" id="68872"/>
    <lineage>
        <taxon>Eukaryota</taxon>
        <taxon>Viridiplantae</taxon>
        <taxon>Streptophyta</taxon>
        <taxon>Embryophyta</taxon>
        <taxon>Tracheophyta</taxon>
        <taxon>Spermatophyta</taxon>
        <taxon>Magnoliopsida</taxon>
        <taxon>eudicotyledons</taxon>
        <taxon>Gunneridae</taxon>
        <taxon>Pentapetalae</taxon>
        <taxon>asterids</taxon>
        <taxon>lamiids</taxon>
        <taxon>Lamiales</taxon>
        <taxon>Orobanchaceae</taxon>
        <taxon>Buchnereae</taxon>
        <taxon>Striga</taxon>
    </lineage>
</organism>
<dbReference type="SUPFAM" id="SSF54160">
    <property type="entry name" value="Chromo domain-like"/>
    <property type="match status" value="2"/>
</dbReference>
<dbReference type="GO" id="GO:0000785">
    <property type="term" value="C:chromatin"/>
    <property type="evidence" value="ECO:0007669"/>
    <property type="project" value="TreeGrafter"/>
</dbReference>
<dbReference type="GO" id="GO:0003682">
    <property type="term" value="F:chromatin binding"/>
    <property type="evidence" value="ECO:0007669"/>
    <property type="project" value="TreeGrafter"/>
</dbReference>
<dbReference type="GO" id="GO:0005524">
    <property type="term" value="F:ATP binding"/>
    <property type="evidence" value="ECO:0007669"/>
    <property type="project" value="UniProtKB-KW"/>
</dbReference>
<dbReference type="PANTHER" id="PTHR45623">
    <property type="entry name" value="CHROMODOMAIN-HELICASE-DNA-BINDING PROTEIN 3-RELATED-RELATED"/>
    <property type="match status" value="1"/>
</dbReference>
<dbReference type="SUPFAM" id="SSF52540">
    <property type="entry name" value="P-loop containing nucleoside triphosphate hydrolases"/>
    <property type="match status" value="2"/>
</dbReference>
<evidence type="ECO:0000256" key="2">
    <source>
        <dbReference type="ARBA" id="ARBA00022723"/>
    </source>
</evidence>